<name>A0A930RA29_STRIT</name>
<accession>A0A930RA29</accession>
<dbReference type="EMBL" id="JABZYP010000001">
    <property type="protein sequence ID" value="MBF1712166.1"/>
    <property type="molecule type" value="Genomic_DNA"/>
</dbReference>
<organism evidence="2 3">
    <name type="scientific">Streptococcus intermedius</name>
    <dbReference type="NCBI Taxonomy" id="1338"/>
    <lineage>
        <taxon>Bacteria</taxon>
        <taxon>Bacillati</taxon>
        <taxon>Bacillota</taxon>
        <taxon>Bacilli</taxon>
        <taxon>Lactobacillales</taxon>
        <taxon>Streptococcaceae</taxon>
        <taxon>Streptococcus</taxon>
        <taxon>Streptococcus anginosus group</taxon>
    </lineage>
</organism>
<feature type="transmembrane region" description="Helical" evidence="1">
    <location>
        <begin position="7"/>
        <end position="29"/>
    </location>
</feature>
<evidence type="ECO:0000256" key="1">
    <source>
        <dbReference type="SAM" id="Phobius"/>
    </source>
</evidence>
<keyword evidence="1" id="KW-0812">Transmembrane</keyword>
<sequence length="139" mass="16101">MEKRSKKWMFISIISVALLIIGGFQMLLFKTGEERRNREYEMSLVKALKNSYVGIEEIHISDQSYADIPSKSWGADVKFVFSDGKSVKHVLAYDKNTKEIRIGVYNDKDEEFKHILDSRRGQTKSRVKIKYSDSSEGKQ</sequence>
<dbReference type="Proteomes" id="UP000721045">
    <property type="component" value="Unassembled WGS sequence"/>
</dbReference>
<keyword evidence="1" id="KW-0472">Membrane</keyword>
<proteinExistence type="predicted"/>
<protein>
    <submittedName>
        <fullName evidence="2">Uncharacterized protein</fullName>
    </submittedName>
</protein>
<comment type="caution">
    <text evidence="2">The sequence shown here is derived from an EMBL/GenBank/DDBJ whole genome shotgun (WGS) entry which is preliminary data.</text>
</comment>
<reference evidence="2" key="1">
    <citation type="submission" date="2020-04" db="EMBL/GenBank/DDBJ databases">
        <title>Deep metagenomics examines the oral microbiome during advanced dental caries in children, revealing novel taxa and co-occurrences with host molecules.</title>
        <authorList>
            <person name="Baker J.L."/>
            <person name="Morton J.T."/>
            <person name="Dinis M."/>
            <person name="Alvarez R."/>
            <person name="Tran N.C."/>
            <person name="Knight R."/>
            <person name="Edlund A."/>
        </authorList>
    </citation>
    <scope>NUCLEOTIDE SEQUENCE</scope>
    <source>
        <strain evidence="2">JCVI_23_bin.22</strain>
    </source>
</reference>
<evidence type="ECO:0000313" key="3">
    <source>
        <dbReference type="Proteomes" id="UP000721045"/>
    </source>
</evidence>
<gene>
    <name evidence="2" type="ORF">HXO88_00240</name>
</gene>
<evidence type="ECO:0000313" key="2">
    <source>
        <dbReference type="EMBL" id="MBF1712166.1"/>
    </source>
</evidence>
<dbReference type="AlphaFoldDB" id="A0A930RA29"/>
<keyword evidence="1" id="KW-1133">Transmembrane helix</keyword>